<gene>
    <name evidence="1" type="ORF">RCOM_1444010</name>
</gene>
<accession>B9RGU6</accession>
<dbReference type="AlphaFoldDB" id="B9RGU6"/>
<proteinExistence type="predicted"/>
<name>B9RGU6_RICCO</name>
<dbReference type="EMBL" id="EQ973778">
    <property type="protein sequence ID" value="EEF49308.1"/>
    <property type="molecule type" value="Genomic_DNA"/>
</dbReference>
<sequence>MKANSGIFQLEQISLEKVLSGASGYKCNEQEPAHLPEVRVKEFTCLEPHLVDVCNRSCCRPIRNLPPPKDNLHNILNSFLMKDDLEYRLDDNSSYMGLLSCSPPVRTSNPLVYDVKFIHQNLVKKPTFGNSMTDHHSGVKVSCHGTSEEKQTIRIEDFDSGGSKSWCGCQIGTSQ</sequence>
<dbReference type="PANTHER" id="PTHR33384">
    <property type="entry name" value="EXPRESSED PROTEIN"/>
    <property type="match status" value="1"/>
</dbReference>
<protein>
    <submittedName>
        <fullName evidence="1">Uncharacterized protein</fullName>
    </submittedName>
</protein>
<dbReference type="KEGG" id="rcu:8273070"/>
<keyword evidence="2" id="KW-1185">Reference proteome</keyword>
<dbReference type="PANTHER" id="PTHR33384:SF27">
    <property type="entry name" value="OS05G0102500 PROTEIN"/>
    <property type="match status" value="1"/>
</dbReference>
<evidence type="ECO:0000313" key="2">
    <source>
        <dbReference type="Proteomes" id="UP000008311"/>
    </source>
</evidence>
<reference evidence="2" key="1">
    <citation type="journal article" date="2010" name="Nat. Biotechnol.">
        <title>Draft genome sequence of the oilseed species Ricinus communis.</title>
        <authorList>
            <person name="Chan A.P."/>
            <person name="Crabtree J."/>
            <person name="Zhao Q."/>
            <person name="Lorenzi H."/>
            <person name="Orvis J."/>
            <person name="Puiu D."/>
            <person name="Melake-Berhan A."/>
            <person name="Jones K.M."/>
            <person name="Redman J."/>
            <person name="Chen G."/>
            <person name="Cahoon E.B."/>
            <person name="Gedil M."/>
            <person name="Stanke M."/>
            <person name="Haas B.J."/>
            <person name="Wortman J.R."/>
            <person name="Fraser-Liggett C.M."/>
            <person name="Ravel J."/>
            <person name="Rabinowicz P.D."/>
        </authorList>
    </citation>
    <scope>NUCLEOTIDE SEQUENCE [LARGE SCALE GENOMIC DNA]</scope>
    <source>
        <strain evidence="2">cv. Hale</strain>
    </source>
</reference>
<dbReference type="Proteomes" id="UP000008311">
    <property type="component" value="Unassembled WGS sequence"/>
</dbReference>
<dbReference type="InParanoid" id="B9RGU6"/>
<evidence type="ECO:0000313" key="1">
    <source>
        <dbReference type="EMBL" id="EEF49308.1"/>
    </source>
</evidence>
<dbReference type="OrthoDB" id="1917254at2759"/>
<organism evidence="1 2">
    <name type="scientific">Ricinus communis</name>
    <name type="common">Castor bean</name>
    <dbReference type="NCBI Taxonomy" id="3988"/>
    <lineage>
        <taxon>Eukaryota</taxon>
        <taxon>Viridiplantae</taxon>
        <taxon>Streptophyta</taxon>
        <taxon>Embryophyta</taxon>
        <taxon>Tracheophyta</taxon>
        <taxon>Spermatophyta</taxon>
        <taxon>Magnoliopsida</taxon>
        <taxon>eudicotyledons</taxon>
        <taxon>Gunneridae</taxon>
        <taxon>Pentapetalae</taxon>
        <taxon>rosids</taxon>
        <taxon>fabids</taxon>
        <taxon>Malpighiales</taxon>
        <taxon>Euphorbiaceae</taxon>
        <taxon>Acalyphoideae</taxon>
        <taxon>Acalypheae</taxon>
        <taxon>Ricinus</taxon>
    </lineage>
</organism>